<comment type="caution">
    <text evidence="11">The sequence shown here is derived from an EMBL/GenBank/DDBJ whole genome shotgun (WGS) entry which is preliminary data.</text>
</comment>
<dbReference type="InterPro" id="IPR038072">
    <property type="entry name" value="GspK_central_sf"/>
</dbReference>
<keyword evidence="5" id="KW-0997">Cell inner membrane</keyword>
<dbReference type="SUPFAM" id="SSF158544">
    <property type="entry name" value="GspK insert domain-like"/>
    <property type="match status" value="1"/>
</dbReference>
<dbReference type="Pfam" id="PF21687">
    <property type="entry name" value="T2SSK_1st"/>
    <property type="match status" value="1"/>
</dbReference>
<dbReference type="EMBL" id="VUNS01000004">
    <property type="protein sequence ID" value="MST96489.1"/>
    <property type="molecule type" value="Genomic_DNA"/>
</dbReference>
<comment type="subcellular location">
    <subcellularLocation>
        <location evidence="1">Cell inner membrane</location>
    </subcellularLocation>
</comment>
<dbReference type="InterPro" id="IPR005628">
    <property type="entry name" value="GspK"/>
</dbReference>
<evidence type="ECO:0000256" key="3">
    <source>
        <dbReference type="ARBA" id="ARBA00022448"/>
    </source>
</evidence>
<keyword evidence="3" id="KW-0813">Transport</keyword>
<dbReference type="InterPro" id="IPR049031">
    <property type="entry name" value="T2SSK_SAM-like_1st"/>
</dbReference>
<evidence type="ECO:0000256" key="9">
    <source>
        <dbReference type="ARBA" id="ARBA00023136"/>
    </source>
</evidence>
<dbReference type="AlphaFoldDB" id="A0A844G1Y6"/>
<evidence type="ECO:0000256" key="2">
    <source>
        <dbReference type="ARBA" id="ARBA00007246"/>
    </source>
</evidence>
<evidence type="ECO:0000259" key="10">
    <source>
        <dbReference type="Pfam" id="PF21687"/>
    </source>
</evidence>
<evidence type="ECO:0000256" key="7">
    <source>
        <dbReference type="ARBA" id="ARBA00022927"/>
    </source>
</evidence>
<dbReference type="GO" id="GO:0005886">
    <property type="term" value="C:plasma membrane"/>
    <property type="evidence" value="ECO:0007669"/>
    <property type="project" value="UniProtKB-SubCell"/>
</dbReference>
<reference evidence="11 12" key="1">
    <citation type="submission" date="2019-08" db="EMBL/GenBank/DDBJ databases">
        <title>In-depth cultivation of the pig gut microbiome towards novel bacterial diversity and tailored functional studies.</title>
        <authorList>
            <person name="Wylensek D."/>
            <person name="Hitch T.C.A."/>
            <person name="Clavel T."/>
        </authorList>
    </citation>
    <scope>NUCLEOTIDE SEQUENCE [LARGE SCALE GENOMIC DNA]</scope>
    <source>
        <strain evidence="11 12">BBE-744-WT-12</strain>
    </source>
</reference>
<dbReference type="Proteomes" id="UP000435649">
    <property type="component" value="Unassembled WGS sequence"/>
</dbReference>
<evidence type="ECO:0000256" key="6">
    <source>
        <dbReference type="ARBA" id="ARBA00022692"/>
    </source>
</evidence>
<accession>A0A844G1Y6</accession>
<keyword evidence="6" id="KW-0812">Transmembrane</keyword>
<proteinExistence type="inferred from homology"/>
<evidence type="ECO:0000256" key="8">
    <source>
        <dbReference type="ARBA" id="ARBA00022989"/>
    </source>
</evidence>
<protein>
    <submittedName>
        <fullName evidence="11">General secretion pathway protein GspK</fullName>
    </submittedName>
</protein>
<keyword evidence="8" id="KW-1133">Transmembrane helix</keyword>
<comment type="similarity">
    <text evidence="2">Belongs to the GSP K family.</text>
</comment>
<dbReference type="PANTHER" id="PTHR38831">
    <property type="entry name" value="TYPE II SECRETION SYSTEM PROTEIN K"/>
    <property type="match status" value="1"/>
</dbReference>
<dbReference type="GO" id="GO:0009306">
    <property type="term" value="P:protein secretion"/>
    <property type="evidence" value="ECO:0007669"/>
    <property type="project" value="InterPro"/>
</dbReference>
<organism evidence="11 12">
    <name type="scientific">Victivallis lenta</name>
    <dbReference type="NCBI Taxonomy" id="2606640"/>
    <lineage>
        <taxon>Bacteria</taxon>
        <taxon>Pseudomonadati</taxon>
        <taxon>Lentisphaerota</taxon>
        <taxon>Lentisphaeria</taxon>
        <taxon>Victivallales</taxon>
        <taxon>Victivallaceae</taxon>
        <taxon>Victivallis</taxon>
    </lineage>
</organism>
<evidence type="ECO:0000256" key="1">
    <source>
        <dbReference type="ARBA" id="ARBA00004533"/>
    </source>
</evidence>
<dbReference type="RefSeq" id="WP_106054572.1">
    <property type="nucleotide sequence ID" value="NZ_CALXOB010000019.1"/>
</dbReference>
<dbReference type="Gene3D" id="1.10.40.60">
    <property type="entry name" value="EpsJ-like"/>
    <property type="match status" value="1"/>
</dbReference>
<evidence type="ECO:0000256" key="4">
    <source>
        <dbReference type="ARBA" id="ARBA00022475"/>
    </source>
</evidence>
<feature type="domain" description="T2SS protein K first SAM-like" evidence="10">
    <location>
        <begin position="146"/>
        <end position="203"/>
    </location>
</feature>
<sequence>MMAGRNERSSESGSALVAVLCLVFMAGLLAGAVLAMSKYGSFTMAAHLALQKSMYVNEGAAARIQYLIAADRSLYANVQLGETEYADYDTDRFFADGVIHVMDYYGTPVEFTITDARSGFDLSAAQYNSTLTNVAGSDQLDTELYDTTERLKARIADYVDADDTVTTDGFEEADYEAFGMSPLPRNAAMQFREELAWIPGVTEMFPADGSGRLSALRLIPPDGMTIPNGSPSIFTADRLLLQTYCQGLEDEEIEQVLAALEVYRRERILLSDQLDALLTPRLNGLSWEESGIYTVTVGPRMTQLPETIAAADAGESAVSAVGLPAQRSPSTRLTFTYPGFDSGGPSDNKVQYLEWMFH</sequence>
<name>A0A844G1Y6_9BACT</name>
<evidence type="ECO:0000313" key="12">
    <source>
        <dbReference type="Proteomes" id="UP000435649"/>
    </source>
</evidence>
<keyword evidence="12" id="KW-1185">Reference proteome</keyword>
<evidence type="ECO:0000256" key="5">
    <source>
        <dbReference type="ARBA" id="ARBA00022519"/>
    </source>
</evidence>
<gene>
    <name evidence="11" type="ORF">FYJ85_05445</name>
</gene>
<evidence type="ECO:0000313" key="11">
    <source>
        <dbReference type="EMBL" id="MST96489.1"/>
    </source>
</evidence>
<keyword evidence="7" id="KW-0653">Protein transport</keyword>
<keyword evidence="9" id="KW-0472">Membrane</keyword>
<dbReference type="PANTHER" id="PTHR38831:SF1">
    <property type="entry name" value="TYPE II SECRETION SYSTEM PROTEIN K-RELATED"/>
    <property type="match status" value="1"/>
</dbReference>
<keyword evidence="4" id="KW-1003">Cell membrane</keyword>